<gene>
    <name evidence="1" type="ORF">GCM10022222_45720</name>
</gene>
<name>A0ABP6WV93_9PSEU</name>
<protein>
    <submittedName>
        <fullName evidence="1">Uncharacterized protein</fullName>
    </submittedName>
</protein>
<proteinExistence type="predicted"/>
<sequence>MGGFRWDPRAFTLAKARFGELADQGAEYLYPMVRENLVEWKAGGLLDLLVVHHKSLAKEVAVSAGCTPAMLRKINQNLTDVAGLYTNSDNAAAEDISKTWDTMGYELPSSGDPDLERSGGMAYDFGSGYPPSMQPSAGDFRIEDVVDTILGLPKSVVIPDPSFKNPALQSIWDGVFGSWLEICGFATEALTGDWKGVYQAGDAMSNAGDYWQGLSALSRRCAGTLFWHWDGDASEFAERSVTKICDVYEDAGETIAHCGEDYKTHAHGCYLLFTEINGILTAIPNDMILLFELLDRADAKSVPTPSPDLLAAMAGIHRLVKILLKGFKEATEKLLKVAQVIEAIVGVVLSACTLFTNYSNDMRGALT</sequence>
<dbReference type="Proteomes" id="UP001500689">
    <property type="component" value="Unassembled WGS sequence"/>
</dbReference>
<accession>A0ABP6WV93</accession>
<dbReference type="EMBL" id="BAAAZN010000009">
    <property type="protein sequence ID" value="GAA3556899.1"/>
    <property type="molecule type" value="Genomic_DNA"/>
</dbReference>
<evidence type="ECO:0000313" key="2">
    <source>
        <dbReference type="Proteomes" id="UP001500689"/>
    </source>
</evidence>
<evidence type="ECO:0000313" key="1">
    <source>
        <dbReference type="EMBL" id="GAA3556899.1"/>
    </source>
</evidence>
<comment type="caution">
    <text evidence="1">The sequence shown here is derived from an EMBL/GenBank/DDBJ whole genome shotgun (WGS) entry which is preliminary data.</text>
</comment>
<dbReference type="RefSeq" id="WP_344862995.1">
    <property type="nucleotide sequence ID" value="NZ_BAAAZN010000009.1"/>
</dbReference>
<keyword evidence="2" id="KW-1185">Reference proteome</keyword>
<reference evidence="2" key="1">
    <citation type="journal article" date="2019" name="Int. J. Syst. Evol. Microbiol.">
        <title>The Global Catalogue of Microorganisms (GCM) 10K type strain sequencing project: providing services to taxonomists for standard genome sequencing and annotation.</title>
        <authorList>
            <consortium name="The Broad Institute Genomics Platform"/>
            <consortium name="The Broad Institute Genome Sequencing Center for Infectious Disease"/>
            <person name="Wu L."/>
            <person name="Ma J."/>
        </authorList>
    </citation>
    <scope>NUCLEOTIDE SEQUENCE [LARGE SCALE GENOMIC DNA]</scope>
    <source>
        <strain evidence="2">JCM 16898</strain>
    </source>
</reference>
<organism evidence="1 2">
    <name type="scientific">Amycolatopsis ultiminotia</name>
    <dbReference type="NCBI Taxonomy" id="543629"/>
    <lineage>
        <taxon>Bacteria</taxon>
        <taxon>Bacillati</taxon>
        <taxon>Actinomycetota</taxon>
        <taxon>Actinomycetes</taxon>
        <taxon>Pseudonocardiales</taxon>
        <taxon>Pseudonocardiaceae</taxon>
        <taxon>Amycolatopsis</taxon>
    </lineage>
</organism>